<protein>
    <submittedName>
        <fullName evidence="3">Chemotaxis protein</fullName>
    </submittedName>
</protein>
<dbReference type="KEGG" id="dmm:dnm_040710"/>
<dbReference type="GO" id="GO:0007165">
    <property type="term" value="P:signal transduction"/>
    <property type="evidence" value="ECO:0007669"/>
    <property type="project" value="InterPro"/>
</dbReference>
<evidence type="ECO:0000259" key="2">
    <source>
        <dbReference type="PROSITE" id="PS50851"/>
    </source>
</evidence>
<feature type="region of interest" description="Disordered" evidence="1">
    <location>
        <begin position="1"/>
        <end position="24"/>
    </location>
</feature>
<feature type="compositionally biased region" description="Basic and acidic residues" evidence="1">
    <location>
        <begin position="658"/>
        <end position="676"/>
    </location>
</feature>
<feature type="compositionally biased region" description="Basic and acidic residues" evidence="1">
    <location>
        <begin position="1"/>
        <end position="16"/>
    </location>
</feature>
<feature type="domain" description="CheW-like" evidence="2">
    <location>
        <begin position="30"/>
        <end position="172"/>
    </location>
</feature>
<dbReference type="PANTHER" id="PTHR22617:SF23">
    <property type="entry name" value="CHEMOTAXIS PROTEIN CHEW"/>
    <property type="match status" value="1"/>
</dbReference>
<evidence type="ECO:0000256" key="1">
    <source>
        <dbReference type="SAM" id="MobiDB-lite"/>
    </source>
</evidence>
<dbReference type="PANTHER" id="PTHR22617">
    <property type="entry name" value="CHEMOTAXIS SENSOR HISTIDINE KINASE-RELATED"/>
    <property type="match status" value="1"/>
</dbReference>
<feature type="region of interest" description="Disordered" evidence="1">
    <location>
        <begin position="462"/>
        <end position="483"/>
    </location>
</feature>
<dbReference type="Gene3D" id="2.30.30.40">
    <property type="entry name" value="SH3 Domains"/>
    <property type="match status" value="4"/>
</dbReference>
<organism evidence="3 4">
    <name type="scientific">Desulfonema magnum</name>
    <dbReference type="NCBI Taxonomy" id="45655"/>
    <lineage>
        <taxon>Bacteria</taxon>
        <taxon>Pseudomonadati</taxon>
        <taxon>Thermodesulfobacteriota</taxon>
        <taxon>Desulfobacteria</taxon>
        <taxon>Desulfobacterales</taxon>
        <taxon>Desulfococcaceae</taxon>
        <taxon>Desulfonema</taxon>
    </lineage>
</organism>
<feature type="region of interest" description="Disordered" evidence="1">
    <location>
        <begin position="646"/>
        <end position="676"/>
    </location>
</feature>
<dbReference type="SMART" id="SM00260">
    <property type="entry name" value="CheW"/>
    <property type="match status" value="3"/>
</dbReference>
<dbReference type="InterPro" id="IPR039315">
    <property type="entry name" value="CheW"/>
</dbReference>
<dbReference type="Gene3D" id="2.40.50.180">
    <property type="entry name" value="CheA-289, Domain 4"/>
    <property type="match status" value="2"/>
</dbReference>
<dbReference type="Proteomes" id="UP000663722">
    <property type="component" value="Chromosome"/>
</dbReference>
<feature type="compositionally biased region" description="Basic and acidic residues" evidence="1">
    <location>
        <begin position="462"/>
        <end position="481"/>
    </location>
</feature>
<reference evidence="3" key="1">
    <citation type="journal article" date="2021" name="Microb. Physiol.">
        <title>Proteogenomic Insights into the Physiology of Marine, Sulfate-Reducing, Filamentous Desulfonema limicola and Desulfonema magnum.</title>
        <authorList>
            <person name="Schnaars V."/>
            <person name="Wohlbrand L."/>
            <person name="Scheve S."/>
            <person name="Hinrichs C."/>
            <person name="Reinhardt R."/>
            <person name="Rabus R."/>
        </authorList>
    </citation>
    <scope>NUCLEOTIDE SEQUENCE</scope>
    <source>
        <strain evidence="3">4be13</strain>
    </source>
</reference>
<dbReference type="SUPFAM" id="SSF50341">
    <property type="entry name" value="CheW-like"/>
    <property type="match status" value="4"/>
</dbReference>
<accession>A0A975GNJ4</accession>
<gene>
    <name evidence="3" type="primary">cheW4</name>
    <name evidence="3" type="ORF">dnm_040710</name>
</gene>
<dbReference type="EMBL" id="CP061800">
    <property type="protein sequence ID" value="QTA88031.1"/>
    <property type="molecule type" value="Genomic_DNA"/>
</dbReference>
<dbReference type="Pfam" id="PF01584">
    <property type="entry name" value="CheW"/>
    <property type="match status" value="4"/>
</dbReference>
<sequence>MPETDNEVRNGKKRSENTQSSVLSSQLSDERQLVVFRLVEEEFGVEIENVKEIVRLPDITPVPRSPDYVAGICNLRGNVLPVIDTRTRFALDPQESTDHTRLLVVETGGVQTSLVVDSVREVMRMLNMQEEPPPPVCRGIDRQFLSGVVKADSGERLILKLNLDEVLASDMEADAEGRETSDHQADMSPVIEGDTAAEEQLVSFKVAQDEYAFDIDKVSEIINITEITAVPNVPSYVRGLFTIRNHLLPIIDLRELLGLPSLISERHDAIDRAVKRHGEWAENLKHVVEAGAHFTGNMNPKETVFGIWLETYKTSSIEIEAIIKRLKKNRWELYNSGAEVLELRKTSKPEAMAFFSERISPQLKIVTDIMAELKSALEGHILEDQRALMVESDSMTIGYLVDWVDEVLRIPISVIDETPVVASSGRKEVKAVAKLNKGERLIMIMDESALVSRETSRALSEQIRKEEAVEKGDAKDSEKKSLAQQTMDEEQLVTFTINTEEYGIRIMQVQEINRITEITTVPRAPYFVDGMTNLRGNVIPVINIRKLFALEDRDVEDRTRIIIVDIGGNKTGLRVDQVNEVLRFSKRDIEKTPKIVIAGGVNKYMEGVCKIDHGKRMVVLLNMEKILDEKELMNLSEIVKESVSGQNHMTESFSKNEAPPEKTQAEEAKLDETEKIKLEKPAKKKLEIAE</sequence>
<dbReference type="PROSITE" id="PS50851">
    <property type="entry name" value="CHEW"/>
    <property type="match status" value="3"/>
</dbReference>
<feature type="compositionally biased region" description="Polar residues" evidence="1">
    <location>
        <begin position="646"/>
        <end position="655"/>
    </location>
</feature>
<dbReference type="AlphaFoldDB" id="A0A975GNJ4"/>
<feature type="domain" description="CheW-like" evidence="2">
    <location>
        <begin position="198"/>
        <end position="456"/>
    </location>
</feature>
<name>A0A975GNJ4_9BACT</name>
<dbReference type="Gene3D" id="1.20.120.30">
    <property type="entry name" value="Aspartate receptor, ligand-binding domain"/>
    <property type="match status" value="1"/>
</dbReference>
<dbReference type="CDD" id="cd00732">
    <property type="entry name" value="CheW"/>
    <property type="match status" value="2"/>
</dbReference>
<evidence type="ECO:0000313" key="3">
    <source>
        <dbReference type="EMBL" id="QTA88031.1"/>
    </source>
</evidence>
<proteinExistence type="predicted"/>
<dbReference type="GO" id="GO:0006935">
    <property type="term" value="P:chemotaxis"/>
    <property type="evidence" value="ECO:0007669"/>
    <property type="project" value="InterPro"/>
</dbReference>
<dbReference type="RefSeq" id="WP_207682978.1">
    <property type="nucleotide sequence ID" value="NZ_CP061800.1"/>
</dbReference>
<evidence type="ECO:0000313" key="4">
    <source>
        <dbReference type="Proteomes" id="UP000663722"/>
    </source>
</evidence>
<dbReference type="GO" id="GO:0005829">
    <property type="term" value="C:cytosol"/>
    <property type="evidence" value="ECO:0007669"/>
    <property type="project" value="TreeGrafter"/>
</dbReference>
<feature type="domain" description="CheW-like" evidence="2">
    <location>
        <begin position="489"/>
        <end position="632"/>
    </location>
</feature>
<dbReference type="InterPro" id="IPR036061">
    <property type="entry name" value="CheW-like_dom_sf"/>
</dbReference>
<keyword evidence="4" id="KW-1185">Reference proteome</keyword>
<dbReference type="InterPro" id="IPR002545">
    <property type="entry name" value="CheW-lke_dom"/>
</dbReference>